<evidence type="ECO:0000313" key="3">
    <source>
        <dbReference type="EMBL" id="JAP97890.1"/>
    </source>
</evidence>
<name>A0A146KMX9_LYGHE</name>
<feature type="chain" id="PRO_5007526769" evidence="2">
    <location>
        <begin position="26"/>
        <end position="161"/>
    </location>
</feature>
<accession>A0A146KMX9</accession>
<sequence length="161" mass="17348">MLTTALTPRLLCLVIFVALTAVATPALDSSRVSDDGMCAASPPTDVVGDACGSPDHPDGQPAFENLFSGVRRGDLDKVRSVNSSSFFTHHLLRTVQRLTPGGTSQSQDLALWMFVEFLKAAPLFMGMGCLMTIFVALRQKWSDLAASQSSVKIRWTKPATC</sequence>
<proteinExistence type="predicted"/>
<keyword evidence="1" id="KW-1133">Transmembrane helix</keyword>
<dbReference type="EMBL" id="GDHC01020738">
    <property type="protein sequence ID" value="JAP97890.1"/>
    <property type="molecule type" value="Transcribed_RNA"/>
</dbReference>
<keyword evidence="1" id="KW-0812">Transmembrane</keyword>
<feature type="signal peptide" evidence="2">
    <location>
        <begin position="1"/>
        <end position="25"/>
    </location>
</feature>
<feature type="transmembrane region" description="Helical" evidence="1">
    <location>
        <begin position="117"/>
        <end position="137"/>
    </location>
</feature>
<reference evidence="3" key="1">
    <citation type="journal article" date="2016" name="Gigascience">
        <title>De novo construction of an expanded transcriptome assembly for the western tarnished plant bug, Lygus hesperus.</title>
        <authorList>
            <person name="Tassone E.E."/>
            <person name="Geib S.M."/>
            <person name="Hall B."/>
            <person name="Fabrick J.A."/>
            <person name="Brent C.S."/>
            <person name="Hull J.J."/>
        </authorList>
    </citation>
    <scope>NUCLEOTIDE SEQUENCE</scope>
</reference>
<dbReference type="AlphaFoldDB" id="A0A146KMX9"/>
<keyword evidence="2" id="KW-0732">Signal</keyword>
<evidence type="ECO:0000256" key="1">
    <source>
        <dbReference type="SAM" id="Phobius"/>
    </source>
</evidence>
<protein>
    <submittedName>
        <fullName evidence="3">Uncharacterized protein</fullName>
    </submittedName>
</protein>
<evidence type="ECO:0000256" key="2">
    <source>
        <dbReference type="SAM" id="SignalP"/>
    </source>
</evidence>
<keyword evidence="1" id="KW-0472">Membrane</keyword>
<organism evidence="3">
    <name type="scientific">Lygus hesperus</name>
    <name type="common">Western plant bug</name>
    <dbReference type="NCBI Taxonomy" id="30085"/>
    <lineage>
        <taxon>Eukaryota</taxon>
        <taxon>Metazoa</taxon>
        <taxon>Ecdysozoa</taxon>
        <taxon>Arthropoda</taxon>
        <taxon>Hexapoda</taxon>
        <taxon>Insecta</taxon>
        <taxon>Pterygota</taxon>
        <taxon>Neoptera</taxon>
        <taxon>Paraneoptera</taxon>
        <taxon>Hemiptera</taxon>
        <taxon>Heteroptera</taxon>
        <taxon>Panheteroptera</taxon>
        <taxon>Cimicomorpha</taxon>
        <taxon>Miridae</taxon>
        <taxon>Mirini</taxon>
        <taxon>Lygus</taxon>
    </lineage>
</organism>
<gene>
    <name evidence="3" type="ORF">g.64552</name>
</gene>